<gene>
    <name evidence="6" type="ORF">PHPALM_662</name>
</gene>
<reference evidence="6 7" key="1">
    <citation type="journal article" date="2017" name="Genome Biol. Evol.">
        <title>Phytophthora megakarya and P. palmivora, closely related causal agents of cacao black pod rot, underwent increases in genome sizes and gene numbers by different mechanisms.</title>
        <authorList>
            <person name="Ali S.S."/>
            <person name="Shao J."/>
            <person name="Lary D.J."/>
            <person name="Kronmiller B."/>
            <person name="Shen D."/>
            <person name="Strem M.D."/>
            <person name="Amoako-Attah I."/>
            <person name="Akrofi A.Y."/>
            <person name="Begoude B.A."/>
            <person name="Ten Hoopen G.M."/>
            <person name="Coulibaly K."/>
            <person name="Kebe B.I."/>
            <person name="Melnick R.L."/>
            <person name="Guiltinan M.J."/>
            <person name="Tyler B.M."/>
            <person name="Meinhardt L.W."/>
            <person name="Bailey B.A."/>
        </authorList>
    </citation>
    <scope>NUCLEOTIDE SEQUENCE [LARGE SCALE GENOMIC DNA]</scope>
    <source>
        <strain evidence="7">sbr112.9</strain>
    </source>
</reference>
<dbReference type="OrthoDB" id="155535at2759"/>
<feature type="transmembrane region" description="Helical" evidence="5">
    <location>
        <begin position="75"/>
        <end position="99"/>
    </location>
</feature>
<evidence type="ECO:0000313" key="7">
    <source>
        <dbReference type="Proteomes" id="UP000237271"/>
    </source>
</evidence>
<keyword evidence="2 5" id="KW-0812">Transmembrane</keyword>
<dbReference type="Pfam" id="PF00335">
    <property type="entry name" value="Tetraspanin"/>
    <property type="match status" value="1"/>
</dbReference>
<protein>
    <submittedName>
        <fullName evidence="6">Uncharacterized protein</fullName>
    </submittedName>
</protein>
<dbReference type="AlphaFoldDB" id="A0A2P4YUA5"/>
<keyword evidence="4 5" id="KW-0472">Membrane</keyword>
<feature type="transmembrane region" description="Helical" evidence="5">
    <location>
        <begin position="47"/>
        <end position="68"/>
    </location>
</feature>
<dbReference type="InterPro" id="IPR018499">
    <property type="entry name" value="Tetraspanin/Peripherin"/>
</dbReference>
<comment type="caution">
    <text evidence="6">The sequence shown here is derived from an EMBL/GenBank/DDBJ whole genome shotgun (WGS) entry which is preliminary data.</text>
</comment>
<evidence type="ECO:0000313" key="6">
    <source>
        <dbReference type="EMBL" id="POM81382.1"/>
    </source>
</evidence>
<comment type="subcellular location">
    <subcellularLocation>
        <location evidence="1">Membrane</location>
        <topology evidence="1">Multi-pass membrane protein</topology>
    </subcellularLocation>
</comment>
<evidence type="ECO:0000256" key="3">
    <source>
        <dbReference type="ARBA" id="ARBA00022989"/>
    </source>
</evidence>
<dbReference type="GO" id="GO:0016020">
    <property type="term" value="C:membrane"/>
    <property type="evidence" value="ECO:0007669"/>
    <property type="project" value="UniProtKB-SubCell"/>
</dbReference>
<dbReference type="EMBL" id="NCKW01000094">
    <property type="protein sequence ID" value="POM81382.1"/>
    <property type="molecule type" value="Genomic_DNA"/>
</dbReference>
<proteinExistence type="predicted"/>
<accession>A0A2P4YUA5</accession>
<sequence length="241" mass="27196">MCGDSCSECCSGSALFVFNGVDLLCGVGLTVYSLYLGLNHYAPEWLYAPILTVGGLLILSALMSWCGASNRSCSVCLSCSSYLLILLALAELVLAVVILTQGATIDRFLRQHQQELKITDEQLRRLEEDKFIPAYGLLTLFVMEVLRFCCSSELHRARRHRKYHYQQLSTLRDLDDELLTVKKEKDISSKYASLKDQYRKKYVAPEAVPRYLESVSYGSKGEMELVVSLSTLNRTRCHLLN</sequence>
<feature type="transmembrane region" description="Helical" evidence="5">
    <location>
        <begin position="12"/>
        <end position="35"/>
    </location>
</feature>
<keyword evidence="7" id="KW-1185">Reference proteome</keyword>
<evidence type="ECO:0000256" key="5">
    <source>
        <dbReference type="SAM" id="Phobius"/>
    </source>
</evidence>
<evidence type="ECO:0000256" key="1">
    <source>
        <dbReference type="ARBA" id="ARBA00004141"/>
    </source>
</evidence>
<organism evidence="6 7">
    <name type="scientific">Phytophthora palmivora</name>
    <dbReference type="NCBI Taxonomy" id="4796"/>
    <lineage>
        <taxon>Eukaryota</taxon>
        <taxon>Sar</taxon>
        <taxon>Stramenopiles</taxon>
        <taxon>Oomycota</taxon>
        <taxon>Peronosporomycetes</taxon>
        <taxon>Peronosporales</taxon>
        <taxon>Peronosporaceae</taxon>
        <taxon>Phytophthora</taxon>
    </lineage>
</organism>
<evidence type="ECO:0000256" key="4">
    <source>
        <dbReference type="ARBA" id="ARBA00023136"/>
    </source>
</evidence>
<dbReference type="Proteomes" id="UP000237271">
    <property type="component" value="Unassembled WGS sequence"/>
</dbReference>
<keyword evidence="3 5" id="KW-1133">Transmembrane helix</keyword>
<name>A0A2P4YUA5_9STRA</name>
<evidence type="ECO:0000256" key="2">
    <source>
        <dbReference type="ARBA" id="ARBA00022692"/>
    </source>
</evidence>